<dbReference type="InterPro" id="IPR014352">
    <property type="entry name" value="FERM/acyl-CoA-bd_prot_sf"/>
</dbReference>
<dbReference type="InterPro" id="IPR011993">
    <property type="entry name" value="PH-like_dom_sf"/>
</dbReference>
<dbReference type="SMART" id="SM01196">
    <property type="entry name" value="FERM_C"/>
    <property type="match status" value="1"/>
</dbReference>
<dbReference type="SUPFAM" id="SSF50729">
    <property type="entry name" value="PH domain-like"/>
    <property type="match status" value="1"/>
</dbReference>
<proteinExistence type="predicted"/>
<dbReference type="PANTHER" id="PTHR23280:SF21">
    <property type="entry name" value="PROTEIN 4.1 HOMOLOG"/>
    <property type="match status" value="1"/>
</dbReference>
<dbReference type="EMBL" id="KL596936">
    <property type="protein sequence ID" value="KER21847.1"/>
    <property type="molecule type" value="Genomic_DNA"/>
</dbReference>
<reference evidence="3 4" key="1">
    <citation type="submission" date="2013-11" db="EMBL/GenBank/DDBJ databases">
        <title>Opisthorchis viverrini - life in the bile duct.</title>
        <authorList>
            <person name="Young N.D."/>
            <person name="Nagarajan N."/>
            <person name="Lin S.J."/>
            <person name="Korhonen P.K."/>
            <person name="Jex A.R."/>
            <person name="Hall R.S."/>
            <person name="Safavi-Hemami H."/>
            <person name="Kaewkong W."/>
            <person name="Bertrand D."/>
            <person name="Gao S."/>
            <person name="Seet Q."/>
            <person name="Wongkham S."/>
            <person name="Teh B.T."/>
            <person name="Wongkham C."/>
            <person name="Intapan P.M."/>
            <person name="Maleewong W."/>
            <person name="Yang X."/>
            <person name="Hu M."/>
            <person name="Wang Z."/>
            <person name="Hofmann A."/>
            <person name="Sternberg P.W."/>
            <person name="Tan P."/>
            <person name="Wang J."/>
            <person name="Gasser R.B."/>
        </authorList>
    </citation>
    <scope>NUCLEOTIDE SEQUENCE [LARGE SCALE GENOMIC DNA]</scope>
</reference>
<dbReference type="GO" id="GO:0005886">
    <property type="term" value="C:plasma membrane"/>
    <property type="evidence" value="ECO:0007669"/>
    <property type="project" value="TreeGrafter"/>
</dbReference>
<dbReference type="AlphaFoldDB" id="A0A074Z8F3"/>
<dbReference type="Gene3D" id="1.20.80.10">
    <property type="match status" value="1"/>
</dbReference>
<dbReference type="CTD" id="20324081"/>
<dbReference type="Gene3D" id="3.10.20.90">
    <property type="entry name" value="Phosphatidylinositol 3-kinase Catalytic Subunit, Chain A, domain 1"/>
    <property type="match status" value="1"/>
</dbReference>
<dbReference type="Proteomes" id="UP000054324">
    <property type="component" value="Unassembled WGS sequence"/>
</dbReference>
<feature type="domain" description="FERM" evidence="2">
    <location>
        <begin position="142"/>
        <end position="672"/>
    </location>
</feature>
<protein>
    <recommendedName>
        <fullName evidence="2">FERM domain-containing protein</fullName>
    </recommendedName>
</protein>
<accession>A0A074Z8F3</accession>
<feature type="region of interest" description="Disordered" evidence="1">
    <location>
        <begin position="775"/>
        <end position="822"/>
    </location>
</feature>
<dbReference type="GeneID" id="20324081"/>
<dbReference type="PROSITE" id="PS50057">
    <property type="entry name" value="FERM_3"/>
    <property type="match status" value="1"/>
</dbReference>
<dbReference type="SUPFAM" id="SSF47031">
    <property type="entry name" value="Second domain of FERM"/>
    <property type="match status" value="1"/>
</dbReference>
<dbReference type="Pfam" id="PF09380">
    <property type="entry name" value="FERM_C"/>
    <property type="match status" value="1"/>
</dbReference>
<dbReference type="InterPro" id="IPR019749">
    <property type="entry name" value="Band_41_domain"/>
</dbReference>
<dbReference type="InterPro" id="IPR029071">
    <property type="entry name" value="Ubiquitin-like_domsf"/>
</dbReference>
<organism evidence="3 4">
    <name type="scientific">Opisthorchis viverrini</name>
    <name type="common">Southeast Asian liver fluke</name>
    <dbReference type="NCBI Taxonomy" id="6198"/>
    <lineage>
        <taxon>Eukaryota</taxon>
        <taxon>Metazoa</taxon>
        <taxon>Spiralia</taxon>
        <taxon>Lophotrochozoa</taxon>
        <taxon>Platyhelminthes</taxon>
        <taxon>Trematoda</taxon>
        <taxon>Digenea</taxon>
        <taxon>Opisthorchiida</taxon>
        <taxon>Opisthorchiata</taxon>
        <taxon>Opisthorchiidae</taxon>
        <taxon>Opisthorchis</taxon>
    </lineage>
</organism>
<evidence type="ECO:0000313" key="4">
    <source>
        <dbReference type="Proteomes" id="UP000054324"/>
    </source>
</evidence>
<name>A0A074Z8F3_OPIVI</name>
<feature type="compositionally biased region" description="Polar residues" evidence="1">
    <location>
        <begin position="786"/>
        <end position="795"/>
    </location>
</feature>
<dbReference type="GO" id="GO:0005856">
    <property type="term" value="C:cytoskeleton"/>
    <property type="evidence" value="ECO:0007669"/>
    <property type="project" value="TreeGrafter"/>
</dbReference>
<dbReference type="GO" id="GO:0031032">
    <property type="term" value="P:actomyosin structure organization"/>
    <property type="evidence" value="ECO:0007669"/>
    <property type="project" value="TreeGrafter"/>
</dbReference>
<dbReference type="Pfam" id="PF09379">
    <property type="entry name" value="FERM_N"/>
    <property type="match status" value="1"/>
</dbReference>
<feature type="region of interest" description="Disordered" evidence="1">
    <location>
        <begin position="857"/>
        <end position="925"/>
    </location>
</feature>
<dbReference type="OrthoDB" id="6266673at2759"/>
<dbReference type="Gene3D" id="2.30.29.30">
    <property type="entry name" value="Pleckstrin-homology domain (PH domain)/Phosphotyrosine-binding domain (PTB)"/>
    <property type="match status" value="1"/>
</dbReference>
<dbReference type="InterPro" id="IPR035963">
    <property type="entry name" value="FERM_2"/>
</dbReference>
<evidence type="ECO:0000313" key="3">
    <source>
        <dbReference type="EMBL" id="KER21847.1"/>
    </source>
</evidence>
<dbReference type="KEGG" id="ovi:T265_09913"/>
<dbReference type="RefSeq" id="XP_009174393.1">
    <property type="nucleotide sequence ID" value="XM_009176129.1"/>
</dbReference>
<feature type="compositionally biased region" description="Low complexity" evidence="1">
    <location>
        <begin position="681"/>
        <end position="696"/>
    </location>
</feature>
<feature type="region of interest" description="Disordered" evidence="1">
    <location>
        <begin position="679"/>
        <end position="709"/>
    </location>
</feature>
<dbReference type="SUPFAM" id="SSF54236">
    <property type="entry name" value="Ubiquitin-like"/>
    <property type="match status" value="1"/>
</dbReference>
<evidence type="ECO:0000259" key="2">
    <source>
        <dbReference type="PROSITE" id="PS50057"/>
    </source>
</evidence>
<dbReference type="InterPro" id="IPR018980">
    <property type="entry name" value="FERM_PH-like_C"/>
</dbReference>
<gene>
    <name evidence="3" type="ORF">T265_09913</name>
</gene>
<dbReference type="InterPro" id="IPR000299">
    <property type="entry name" value="FERM_domain"/>
</dbReference>
<dbReference type="InterPro" id="IPR018979">
    <property type="entry name" value="FERM_N"/>
</dbReference>
<dbReference type="SMART" id="SM00295">
    <property type="entry name" value="B41"/>
    <property type="match status" value="1"/>
</dbReference>
<dbReference type="PANTHER" id="PTHR23280">
    <property type="entry name" value="4.1 G PROTEIN"/>
    <property type="match status" value="1"/>
</dbReference>
<feature type="compositionally biased region" description="Polar residues" evidence="1">
    <location>
        <begin position="865"/>
        <end position="874"/>
    </location>
</feature>
<sequence>MPGLAWSHENSDCFVPHSRGRFSNPFESMSATLDTTESGTRHGNDDVWQLRDRSGASVPGTVSRDTNFRCARSEGLDECNPASRNCEPSRFVYPDNLDDQSPCAPGLPHSLPQAPASSENALENLVARGRRSTVGSHSFSTLRCDVLLLDGQHLVFHIDKNSLGIHLFNLVTTHMMLGQTEYFGLVYYRVDDKLSENFYAPDPSISRDSLTHYIKSGVSTIASGKSIIELSRYLTVRTFNDVSKQSSFIGDVPFWLKMNRRIVDQYKSSGSLTFHFQVKFYPPNPEYSIDDPKTRYQLCLQLNCSFFTHVLLGGLISQMVLGDAHPRHSLCLDERDSVISTQSSRGVHIINGQRLSETRSLLSGRTCSLATPESTDNDEVDSEIWSPRQEPQKCFDRMGVRRSSSVRSDPMPTRQTYLNILPHLNRRSQSVSQQRINFANGDINTTTTDAESGGLHQSWTNLNWPYPAPSALHSLATLKHISQFHGKLHGWSYAKAEHHFLQCVKLLSLYGVELHAIKAFDTYFPNTRGLQSFRLISRAKNVARPSEDPQSHNRLSWRHTLSGCDNHSSSPSFNRDTRHGLASSAFAYSVGVCSLGIVLYWGQVRLSLFRWAQIAEISTRHVFCRVVVKQNTDHSAKKARLIVYKFEFTSPKLSVRFHRSCVDQHRFFRLNIRTAHASDTSPAALSSEPPSLFEPLSSEERPSSVGAESTAVIREHRHSSSGRLPFKRRGSSWLFCWRPRDKLEESPVRPASVQSTSRDTAATIPRCVAVNCSPDPDSPSPWVRACSTSVSGNSPQPDPAIANRSNGTAPRGPADTLKPPCSLGQQTELLSHSSRPNHIYPDLVPILAVNRAVVNERRNSSRRSITLTQESVVSSPAERCEPRRCSSALSRPPPRPRIPPVRRSTLGQGVMDNHRSENAPPPPPSVLAVTKTNCRLGTRQVPLVHTHTSVFTPTGQLVRLPSQSPTTSHHSNDAASSSPWQLQVPKSVPIVQTRSIRYPTNIRVNEYNILDSAVIRRISGSNVPRIPTKCLFMHYRHQQPFNQPIV</sequence>
<evidence type="ECO:0000256" key="1">
    <source>
        <dbReference type="SAM" id="MobiDB-lite"/>
    </source>
</evidence>
<feature type="region of interest" description="Disordered" evidence="1">
    <location>
        <begin position="960"/>
        <end position="980"/>
    </location>
</feature>
<keyword evidence="4" id="KW-1185">Reference proteome</keyword>